<evidence type="ECO:0000313" key="3">
    <source>
        <dbReference type="Proteomes" id="UP000095712"/>
    </source>
</evidence>
<reference evidence="2 3" key="1">
    <citation type="submission" date="2015-09" db="EMBL/GenBank/DDBJ databases">
        <authorList>
            <consortium name="Pathogen Informatics"/>
        </authorList>
    </citation>
    <scope>NUCLEOTIDE SEQUENCE [LARGE SCALE GENOMIC DNA]</scope>
    <source>
        <strain evidence="2 3">2789STDY5834911</strain>
    </source>
</reference>
<organism evidence="2 3">
    <name type="scientific">Blautia wexlerae</name>
    <dbReference type="NCBI Taxonomy" id="418240"/>
    <lineage>
        <taxon>Bacteria</taxon>
        <taxon>Bacillati</taxon>
        <taxon>Bacillota</taxon>
        <taxon>Clostridia</taxon>
        <taxon>Lachnospirales</taxon>
        <taxon>Lachnospiraceae</taxon>
        <taxon>Blautia</taxon>
    </lineage>
</organism>
<dbReference type="RefSeq" id="WP_227310962.1">
    <property type="nucleotide sequence ID" value="NZ_AP031426.1"/>
</dbReference>
<dbReference type="PANTHER" id="PTHR33055">
    <property type="entry name" value="TRANSPOSASE FOR INSERTION SEQUENCE ELEMENT IS1111A"/>
    <property type="match status" value="1"/>
</dbReference>
<evidence type="ECO:0000259" key="1">
    <source>
        <dbReference type="Pfam" id="PF01548"/>
    </source>
</evidence>
<dbReference type="GO" id="GO:0006313">
    <property type="term" value="P:DNA transposition"/>
    <property type="evidence" value="ECO:0007669"/>
    <property type="project" value="InterPro"/>
</dbReference>
<dbReference type="NCBIfam" id="NF033542">
    <property type="entry name" value="transpos_IS110"/>
    <property type="match status" value="1"/>
</dbReference>
<accession>A0A174MQ04</accession>
<feature type="domain" description="Transposase IS110-like N-terminal" evidence="1">
    <location>
        <begin position="9"/>
        <end position="153"/>
    </location>
</feature>
<dbReference type="EMBL" id="CZAW01000011">
    <property type="protein sequence ID" value="CUP37366.1"/>
    <property type="molecule type" value="Genomic_DNA"/>
</dbReference>
<dbReference type="Proteomes" id="UP000095712">
    <property type="component" value="Unassembled WGS sequence"/>
</dbReference>
<gene>
    <name evidence="2" type="ORF">ERS852523_01415</name>
</gene>
<sequence length="244" mass="27925">MEVLYKRCCGIDIHKNMMVACIFTSVRKKEIRQFSTMTEDILQLVSWLKETDCEMAAMESTGSYWKPVYNIFEEEQIPIMVVNAQHIKGVPGRKTDVKDAEWIADLVRHGLVKASYIPNRDQRELREITRYRQEITEERARELNRIQAVLEGCNVKLSSVITDISGKSGMTILKAIVSGETDPVVLSELAEGRARDKIPEMQKSLQGRISEHQQKMLKHQLGHIESLTALIMDLDADIKKKQNP</sequence>
<dbReference type="GO" id="GO:0004803">
    <property type="term" value="F:transposase activity"/>
    <property type="evidence" value="ECO:0007669"/>
    <property type="project" value="InterPro"/>
</dbReference>
<dbReference type="InterPro" id="IPR047650">
    <property type="entry name" value="Transpos_IS110"/>
</dbReference>
<evidence type="ECO:0000313" key="2">
    <source>
        <dbReference type="EMBL" id="CUP37366.1"/>
    </source>
</evidence>
<protein>
    <submittedName>
        <fullName evidence="2">Transposase</fullName>
    </submittedName>
</protein>
<dbReference type="AlphaFoldDB" id="A0A174MQ04"/>
<dbReference type="Pfam" id="PF01548">
    <property type="entry name" value="DEDD_Tnp_IS110"/>
    <property type="match status" value="1"/>
</dbReference>
<name>A0A174MQ04_9FIRM</name>
<dbReference type="InterPro" id="IPR002525">
    <property type="entry name" value="Transp_IS110-like_N"/>
</dbReference>
<dbReference type="GO" id="GO:0003677">
    <property type="term" value="F:DNA binding"/>
    <property type="evidence" value="ECO:0007669"/>
    <property type="project" value="InterPro"/>
</dbReference>
<proteinExistence type="predicted"/>
<dbReference type="PANTHER" id="PTHR33055:SF13">
    <property type="entry name" value="TRANSPOSASE"/>
    <property type="match status" value="1"/>
</dbReference>